<keyword evidence="3" id="KW-1185">Reference proteome</keyword>
<evidence type="ECO:0000313" key="2">
    <source>
        <dbReference type="EMBL" id="CAG8457798.1"/>
    </source>
</evidence>
<evidence type="ECO:0000313" key="3">
    <source>
        <dbReference type="Proteomes" id="UP000789405"/>
    </source>
</evidence>
<keyword evidence="1" id="KW-0812">Transmembrane</keyword>
<dbReference type="SUPFAM" id="SSF50965">
    <property type="entry name" value="Galactose oxidase, central domain"/>
    <property type="match status" value="1"/>
</dbReference>
<accession>A0A9N8YV44</accession>
<gene>
    <name evidence="2" type="ORF">DERYTH_LOCUS855</name>
</gene>
<sequence length="369" mass="41830">MDFLLYWIKNVDQFDFSRPLYHITVDALLDSKLYTISGTMVFCFDLSKPLDASFLMYDLLPMLPVFSMWGTAGINGSKVFLIGGVTTDINIGNLSDNLIYSFDAVNHEWAVPEVAGVQPLRRREASSTFDPATGWIYIFGGATVRYNYEFDKTEFFNDFIILDSTNLSWISIDSFSFNIPTKRASHTATLIENGIIVFIGGYEVINGTIVQDVDINQIWTYEIKSGTWKCQYAVGDKHPMEISSSMAVVILMDQDPHQTLLYLMSKTIPFQWSAPSIPPDNAPPSLAYHTATIFENYMFIFFGNITNDFSEPLDSSMDFYIFDTISFTWVTSNRPFTASQMKIIRIIGIIMHVALAIGFVFGWEFSVIN</sequence>
<keyword evidence="1" id="KW-1133">Transmembrane helix</keyword>
<dbReference type="InterPro" id="IPR011043">
    <property type="entry name" value="Gal_Oxase/kelch_b-propeller"/>
</dbReference>
<proteinExistence type="predicted"/>
<dbReference type="PANTHER" id="PTHR23244:SF471">
    <property type="entry name" value="GUANINE NUCLEOTIDE-BINDING PROTEIN SUBUNIT BETA 1-RELATED"/>
    <property type="match status" value="1"/>
</dbReference>
<comment type="caution">
    <text evidence="2">The sequence shown here is derived from an EMBL/GenBank/DDBJ whole genome shotgun (WGS) entry which is preliminary data.</text>
</comment>
<reference evidence="2" key="1">
    <citation type="submission" date="2021-06" db="EMBL/GenBank/DDBJ databases">
        <authorList>
            <person name="Kallberg Y."/>
            <person name="Tangrot J."/>
            <person name="Rosling A."/>
        </authorList>
    </citation>
    <scope>NUCLEOTIDE SEQUENCE</scope>
    <source>
        <strain evidence="2">MA453B</strain>
    </source>
</reference>
<dbReference type="Pfam" id="PF24681">
    <property type="entry name" value="Kelch_KLHDC2_KLHL20_DRC7"/>
    <property type="match status" value="1"/>
</dbReference>
<name>A0A9N8YV44_9GLOM</name>
<dbReference type="Proteomes" id="UP000789405">
    <property type="component" value="Unassembled WGS sequence"/>
</dbReference>
<dbReference type="SUPFAM" id="SSF117281">
    <property type="entry name" value="Kelch motif"/>
    <property type="match status" value="1"/>
</dbReference>
<dbReference type="EMBL" id="CAJVPY010000207">
    <property type="protein sequence ID" value="CAG8457798.1"/>
    <property type="molecule type" value="Genomic_DNA"/>
</dbReference>
<dbReference type="PANTHER" id="PTHR23244">
    <property type="entry name" value="KELCH REPEAT DOMAIN"/>
    <property type="match status" value="1"/>
</dbReference>
<dbReference type="OrthoDB" id="432528at2759"/>
<dbReference type="AlphaFoldDB" id="A0A9N8YV44"/>
<dbReference type="InterPro" id="IPR015915">
    <property type="entry name" value="Kelch-typ_b-propeller"/>
</dbReference>
<dbReference type="Gene3D" id="2.120.10.80">
    <property type="entry name" value="Kelch-type beta propeller"/>
    <property type="match status" value="2"/>
</dbReference>
<protein>
    <submittedName>
        <fullName evidence="2">22586_t:CDS:1</fullName>
    </submittedName>
</protein>
<feature type="transmembrane region" description="Helical" evidence="1">
    <location>
        <begin position="343"/>
        <end position="363"/>
    </location>
</feature>
<keyword evidence="1" id="KW-0472">Membrane</keyword>
<evidence type="ECO:0000256" key="1">
    <source>
        <dbReference type="SAM" id="Phobius"/>
    </source>
</evidence>
<organism evidence="2 3">
    <name type="scientific">Dentiscutata erythropus</name>
    <dbReference type="NCBI Taxonomy" id="1348616"/>
    <lineage>
        <taxon>Eukaryota</taxon>
        <taxon>Fungi</taxon>
        <taxon>Fungi incertae sedis</taxon>
        <taxon>Mucoromycota</taxon>
        <taxon>Glomeromycotina</taxon>
        <taxon>Glomeromycetes</taxon>
        <taxon>Diversisporales</taxon>
        <taxon>Gigasporaceae</taxon>
        <taxon>Dentiscutata</taxon>
    </lineage>
</organism>